<dbReference type="EMBL" id="CACRXK020034311">
    <property type="protein sequence ID" value="CAB4044223.1"/>
    <property type="molecule type" value="Genomic_DNA"/>
</dbReference>
<keyword evidence="2" id="KW-0719">Serine esterase</keyword>
<keyword evidence="7" id="KW-1185">Reference proteome</keyword>
<sequence length="326" mass="37053">MGLFDQRLAFKWVNKNIEAFGGDPNKVTLFGESSGSGSVSSHFFSEKSWPYFQRAILQSGSISFSYGIVPIMSVAKAMSLKFINAVNCPNDERALECLQNLTTYQVLEHYHTSKYSMTTDFLLPVVDGDFYPDIPAKLLEQGKHKKLDIMLGVCQHEAFLWNFGHLHHNQSTSYYVKHFKNSLQSTLQGFSKNALKTAMDLYLPECTPNFIEALRPTIEFQTDKYWSCETAKLARSWSTRSVGRTYLYRFSYAPPLDLLLYYPQGSFGFAAHAADLVVVKCHHEKCLLINNNPFSYSSGNMGLFDQRLAFKWVNKNIEAFGGDPNK</sequence>
<feature type="domain" description="Carboxylesterase type B" evidence="5">
    <location>
        <begin position="297"/>
        <end position="326"/>
    </location>
</feature>
<dbReference type="OrthoDB" id="5987252at2759"/>
<organism evidence="6 7">
    <name type="scientific">Paramuricea clavata</name>
    <name type="common">Red gorgonian</name>
    <name type="synonym">Violescent sea-whip</name>
    <dbReference type="NCBI Taxonomy" id="317549"/>
    <lineage>
        <taxon>Eukaryota</taxon>
        <taxon>Metazoa</taxon>
        <taxon>Cnidaria</taxon>
        <taxon>Anthozoa</taxon>
        <taxon>Octocorallia</taxon>
        <taxon>Malacalcyonacea</taxon>
        <taxon>Plexauridae</taxon>
        <taxon>Paramuricea</taxon>
    </lineage>
</organism>
<evidence type="ECO:0000256" key="2">
    <source>
        <dbReference type="ARBA" id="ARBA00022487"/>
    </source>
</evidence>
<dbReference type="Pfam" id="PF00135">
    <property type="entry name" value="COesterase"/>
    <property type="match status" value="2"/>
</dbReference>
<evidence type="ECO:0000256" key="4">
    <source>
        <dbReference type="RuleBase" id="RU361235"/>
    </source>
</evidence>
<name>A0A7D9M6Y7_PARCT</name>
<keyword evidence="3 4" id="KW-0378">Hydrolase</keyword>
<feature type="domain" description="Carboxylesterase type B" evidence="5">
    <location>
        <begin position="1"/>
        <end position="277"/>
    </location>
</feature>
<dbReference type="PANTHER" id="PTHR43918">
    <property type="entry name" value="ACETYLCHOLINESTERASE"/>
    <property type="match status" value="1"/>
</dbReference>
<evidence type="ECO:0000259" key="5">
    <source>
        <dbReference type="Pfam" id="PF00135"/>
    </source>
</evidence>
<dbReference type="EC" id="3.1.1.-" evidence="4"/>
<dbReference type="GO" id="GO:0052689">
    <property type="term" value="F:carboxylic ester hydrolase activity"/>
    <property type="evidence" value="ECO:0007669"/>
    <property type="project" value="UniProtKB-KW"/>
</dbReference>
<evidence type="ECO:0000256" key="3">
    <source>
        <dbReference type="ARBA" id="ARBA00022801"/>
    </source>
</evidence>
<dbReference type="SUPFAM" id="SSF53474">
    <property type="entry name" value="alpha/beta-Hydrolases"/>
    <property type="match status" value="2"/>
</dbReference>
<dbReference type="Gene3D" id="3.40.50.1820">
    <property type="entry name" value="alpha/beta hydrolase"/>
    <property type="match status" value="2"/>
</dbReference>
<dbReference type="AlphaFoldDB" id="A0A7D9M6Y7"/>
<proteinExistence type="inferred from homology"/>
<evidence type="ECO:0000313" key="7">
    <source>
        <dbReference type="Proteomes" id="UP001152795"/>
    </source>
</evidence>
<dbReference type="InterPro" id="IPR002018">
    <property type="entry name" value="CarbesteraseB"/>
</dbReference>
<dbReference type="PANTHER" id="PTHR43918:SF4">
    <property type="entry name" value="CARBOXYLIC ESTER HYDROLASE"/>
    <property type="match status" value="1"/>
</dbReference>
<protein>
    <recommendedName>
        <fullName evidence="4">Carboxylic ester hydrolase</fullName>
        <ecNumber evidence="4">3.1.1.-</ecNumber>
    </recommendedName>
</protein>
<dbReference type="InterPro" id="IPR029058">
    <property type="entry name" value="AB_hydrolase_fold"/>
</dbReference>
<evidence type="ECO:0000256" key="1">
    <source>
        <dbReference type="ARBA" id="ARBA00005964"/>
    </source>
</evidence>
<dbReference type="PROSITE" id="PS00122">
    <property type="entry name" value="CARBOXYLESTERASE_B_1"/>
    <property type="match status" value="1"/>
</dbReference>
<gene>
    <name evidence="6" type="ORF">PACLA_8A026782</name>
</gene>
<dbReference type="InterPro" id="IPR019826">
    <property type="entry name" value="Carboxylesterase_B_AS"/>
</dbReference>
<comment type="similarity">
    <text evidence="1 4">Belongs to the type-B carboxylesterase/lipase family.</text>
</comment>
<accession>A0A7D9M6Y7</accession>
<reference evidence="6" key="1">
    <citation type="submission" date="2020-04" db="EMBL/GenBank/DDBJ databases">
        <authorList>
            <person name="Alioto T."/>
            <person name="Alioto T."/>
            <person name="Gomez Garrido J."/>
        </authorList>
    </citation>
    <scope>NUCLEOTIDE SEQUENCE</scope>
    <source>
        <strain evidence="6">A484AB</strain>
    </source>
</reference>
<evidence type="ECO:0000313" key="6">
    <source>
        <dbReference type="EMBL" id="CAB4044223.1"/>
    </source>
</evidence>
<dbReference type="InterPro" id="IPR050654">
    <property type="entry name" value="AChE-related_enzymes"/>
</dbReference>
<comment type="caution">
    <text evidence="6">The sequence shown here is derived from an EMBL/GenBank/DDBJ whole genome shotgun (WGS) entry which is preliminary data.</text>
</comment>
<feature type="non-terminal residue" evidence="6">
    <location>
        <position position="326"/>
    </location>
</feature>
<dbReference type="Proteomes" id="UP001152795">
    <property type="component" value="Unassembled WGS sequence"/>
</dbReference>